<dbReference type="InterPro" id="IPR006182">
    <property type="entry name" value="FliF_N_dom"/>
</dbReference>
<dbReference type="Proteomes" id="UP000831537">
    <property type="component" value="Chromosome"/>
</dbReference>
<feature type="transmembrane region" description="Helical" evidence="11">
    <location>
        <begin position="448"/>
        <end position="468"/>
    </location>
</feature>
<dbReference type="Gene3D" id="3.30.300.30">
    <property type="match status" value="1"/>
</dbReference>
<keyword evidence="14" id="KW-0966">Cell projection</keyword>
<evidence type="ECO:0000256" key="2">
    <source>
        <dbReference type="ARBA" id="ARBA00004651"/>
    </source>
</evidence>
<evidence type="ECO:0000259" key="12">
    <source>
        <dbReference type="Pfam" id="PF01514"/>
    </source>
</evidence>
<keyword evidence="14" id="KW-0282">Flagellum</keyword>
<evidence type="ECO:0000256" key="11">
    <source>
        <dbReference type="SAM" id="Phobius"/>
    </source>
</evidence>
<dbReference type="PIRSF" id="PIRSF004862">
    <property type="entry name" value="FliF"/>
    <property type="match status" value="1"/>
</dbReference>
<evidence type="ECO:0000256" key="5">
    <source>
        <dbReference type="ARBA" id="ARBA00022692"/>
    </source>
</evidence>
<dbReference type="InterPro" id="IPR045851">
    <property type="entry name" value="AMP-bd_C_sf"/>
</dbReference>
<dbReference type="Pfam" id="PF08345">
    <property type="entry name" value="YscJ_FliF_C"/>
    <property type="match status" value="1"/>
</dbReference>
<evidence type="ECO:0000256" key="8">
    <source>
        <dbReference type="ARBA" id="ARBA00023143"/>
    </source>
</evidence>
<feature type="domain" description="Flagellar M-ring C-terminal" evidence="13">
    <location>
        <begin position="258"/>
        <end position="401"/>
    </location>
</feature>
<evidence type="ECO:0000313" key="14">
    <source>
        <dbReference type="EMBL" id="UOQ85572.1"/>
    </source>
</evidence>
<evidence type="ECO:0000256" key="1">
    <source>
        <dbReference type="ARBA" id="ARBA00004117"/>
    </source>
</evidence>
<evidence type="ECO:0000256" key="3">
    <source>
        <dbReference type="ARBA" id="ARBA00007971"/>
    </source>
</evidence>
<evidence type="ECO:0000256" key="10">
    <source>
        <dbReference type="SAM" id="MobiDB-lite"/>
    </source>
</evidence>
<dbReference type="InterPro" id="IPR000067">
    <property type="entry name" value="FlgMring_FliF"/>
</dbReference>
<keyword evidence="15" id="KW-1185">Reference proteome</keyword>
<evidence type="ECO:0000256" key="4">
    <source>
        <dbReference type="ARBA" id="ARBA00022475"/>
    </source>
</evidence>
<dbReference type="EMBL" id="CP095071">
    <property type="protein sequence ID" value="UOQ85572.1"/>
    <property type="molecule type" value="Genomic_DNA"/>
</dbReference>
<evidence type="ECO:0000313" key="15">
    <source>
        <dbReference type="Proteomes" id="UP000831537"/>
    </source>
</evidence>
<sequence>MNEKLKQYKEKAVSFYSSISKKQKGLLFGVIGLLLAAVILATFWTSSQNGMVSLYSDLSLQEVGQITEELDARSVNYEITESGTGVKVPESAADSLLVDLAAQGIPDSGSIDYSFFAENSSFGVTDNEFEVMKLDAMQTELANLITQIEGIDGAEVKLNIPEDPVFISDQQEASSASIVIQTAAGYQFEPSEINALYNLVSKSVPNLSNDNIVIMNQHFEYFDLNNENSFDNSNTYTSQQQIKTNIESDIERNVKKMLGSMIGMNKVAISVTTDIDFTQEQRVEEIVEPVDEENDSLPVSVETITESFTGAQPEDSAAGVEDGEIANYPADTEGNVGDYELVKESVNNEFNRIKKDIVESPYKVRDLGIQVAIDNSRLNENGETELLSAQEQANVEESVASILDSIIATSIDKSYGEVTPNEKVSIVFQPFEGTDTISTPAVTPAIPMWVYIVGGLLILAIIVLIWMLRRNRTEEDIIEEMETTSYEEQEIPPIMQAEDSDNTVRRKQLEKYAADKPEEFAKLLRSWISED</sequence>
<organism evidence="14 15">
    <name type="scientific">Gracilibacillus salinarum</name>
    <dbReference type="NCBI Taxonomy" id="2932255"/>
    <lineage>
        <taxon>Bacteria</taxon>
        <taxon>Bacillati</taxon>
        <taxon>Bacillota</taxon>
        <taxon>Bacilli</taxon>
        <taxon>Bacillales</taxon>
        <taxon>Bacillaceae</taxon>
        <taxon>Gracilibacillus</taxon>
    </lineage>
</organism>
<keyword evidence="4" id="KW-1003">Cell membrane</keyword>
<keyword evidence="8 9" id="KW-0975">Bacterial flagellum</keyword>
<evidence type="ECO:0000256" key="7">
    <source>
        <dbReference type="ARBA" id="ARBA00023136"/>
    </source>
</evidence>
<comment type="subcellular location">
    <subcellularLocation>
        <location evidence="1 9">Bacterial flagellum basal body</location>
    </subcellularLocation>
    <subcellularLocation>
        <location evidence="2">Cell membrane</location>
        <topology evidence="2">Multi-pass membrane protein</topology>
    </subcellularLocation>
</comment>
<dbReference type="Pfam" id="PF01514">
    <property type="entry name" value="YscJ_FliF"/>
    <property type="match status" value="1"/>
</dbReference>
<dbReference type="InterPro" id="IPR013556">
    <property type="entry name" value="Flag_M-ring_C"/>
</dbReference>
<protein>
    <recommendedName>
        <fullName evidence="9">Flagellar M-ring protein</fullName>
    </recommendedName>
</protein>
<feature type="transmembrane region" description="Helical" evidence="11">
    <location>
        <begin position="25"/>
        <end position="44"/>
    </location>
</feature>
<accession>A0ABY4GMP1</accession>
<proteinExistence type="inferred from homology"/>
<dbReference type="NCBIfam" id="TIGR00206">
    <property type="entry name" value="fliF"/>
    <property type="match status" value="1"/>
</dbReference>
<keyword evidence="5 11" id="KW-0812">Transmembrane</keyword>
<evidence type="ECO:0000259" key="13">
    <source>
        <dbReference type="Pfam" id="PF08345"/>
    </source>
</evidence>
<name>A0ABY4GMP1_9BACI</name>
<dbReference type="RefSeq" id="WP_244745524.1">
    <property type="nucleotide sequence ID" value="NZ_CP095071.1"/>
</dbReference>
<evidence type="ECO:0000256" key="9">
    <source>
        <dbReference type="PIRNR" id="PIRNR004862"/>
    </source>
</evidence>
<dbReference type="PRINTS" id="PR01009">
    <property type="entry name" value="FLGMRINGFLIF"/>
</dbReference>
<keyword evidence="7 11" id="KW-0472">Membrane</keyword>
<feature type="domain" description="Flagellar M-ring N-terminal" evidence="12">
    <location>
        <begin position="47"/>
        <end position="221"/>
    </location>
</feature>
<keyword evidence="6 11" id="KW-1133">Transmembrane helix</keyword>
<dbReference type="InterPro" id="IPR043427">
    <property type="entry name" value="YscJ/FliF"/>
</dbReference>
<comment type="function">
    <text evidence="9">The M ring may be actively involved in energy transduction.</text>
</comment>
<dbReference type="PANTHER" id="PTHR30046">
    <property type="entry name" value="FLAGELLAR M-RING PROTEIN"/>
    <property type="match status" value="1"/>
</dbReference>
<reference evidence="14 15" key="1">
    <citation type="submission" date="2022-04" db="EMBL/GenBank/DDBJ databases">
        <title>Gracilibacillus sp. isolated from saltern.</title>
        <authorList>
            <person name="Won M."/>
            <person name="Lee C.-M."/>
            <person name="Woen H.-Y."/>
            <person name="Kwon S.-W."/>
        </authorList>
    </citation>
    <scope>NUCLEOTIDE SEQUENCE [LARGE SCALE GENOMIC DNA]</scope>
    <source>
        <strain evidence="14 15">SSPM10-3</strain>
    </source>
</reference>
<dbReference type="PANTHER" id="PTHR30046:SF0">
    <property type="entry name" value="FLAGELLAR M-RING PROTEIN"/>
    <property type="match status" value="1"/>
</dbReference>
<gene>
    <name evidence="14" type="primary">fliF</name>
    <name evidence="14" type="ORF">MUN87_01310</name>
</gene>
<feature type="region of interest" description="Disordered" evidence="10">
    <location>
        <begin position="483"/>
        <end position="502"/>
    </location>
</feature>
<keyword evidence="14" id="KW-0969">Cilium</keyword>
<evidence type="ECO:0000256" key="6">
    <source>
        <dbReference type="ARBA" id="ARBA00022989"/>
    </source>
</evidence>
<comment type="similarity">
    <text evidence="3 9">Belongs to the FliF family.</text>
</comment>